<gene>
    <name evidence="3" type="ORF">ACA1_379090</name>
</gene>
<proteinExistence type="predicted"/>
<feature type="transmembrane region" description="Helical" evidence="2">
    <location>
        <begin position="12"/>
        <end position="32"/>
    </location>
</feature>
<protein>
    <recommendedName>
        <fullName evidence="5">Transmembrane protein</fullName>
    </recommendedName>
</protein>
<feature type="region of interest" description="Disordered" evidence="1">
    <location>
        <begin position="120"/>
        <end position="184"/>
    </location>
</feature>
<keyword evidence="2" id="KW-0472">Membrane</keyword>
<reference evidence="3 4" key="1">
    <citation type="journal article" date="2013" name="Genome Biol.">
        <title>Genome of Acanthamoeba castellanii highlights extensive lateral gene transfer and early evolution of tyrosine kinase signaling.</title>
        <authorList>
            <person name="Clarke M."/>
            <person name="Lohan A.J."/>
            <person name="Liu B."/>
            <person name="Lagkouvardos I."/>
            <person name="Roy S."/>
            <person name="Zafar N."/>
            <person name="Bertelli C."/>
            <person name="Schilde C."/>
            <person name="Kianianmomeni A."/>
            <person name="Burglin T.R."/>
            <person name="Frech C."/>
            <person name="Turcotte B."/>
            <person name="Kopec K.O."/>
            <person name="Synnott J.M."/>
            <person name="Choo C."/>
            <person name="Paponov I."/>
            <person name="Finkler A."/>
            <person name="Soon Heng Tan C."/>
            <person name="Hutchins A.P."/>
            <person name="Weinmeier T."/>
            <person name="Rattei T."/>
            <person name="Chu J.S."/>
            <person name="Gimenez G."/>
            <person name="Irimia M."/>
            <person name="Rigden D.J."/>
            <person name="Fitzpatrick D.A."/>
            <person name="Lorenzo-Morales J."/>
            <person name="Bateman A."/>
            <person name="Chiu C.H."/>
            <person name="Tang P."/>
            <person name="Hegemann P."/>
            <person name="Fromm H."/>
            <person name="Raoult D."/>
            <person name="Greub G."/>
            <person name="Miranda-Saavedra D."/>
            <person name="Chen N."/>
            <person name="Nash P."/>
            <person name="Ginger M.L."/>
            <person name="Horn M."/>
            <person name="Schaap P."/>
            <person name="Caler L."/>
            <person name="Loftus B."/>
        </authorList>
    </citation>
    <scope>NUCLEOTIDE SEQUENCE [LARGE SCALE GENOMIC DNA]</scope>
    <source>
        <strain evidence="3 4">Neff</strain>
    </source>
</reference>
<feature type="transmembrane region" description="Helical" evidence="2">
    <location>
        <begin position="52"/>
        <end position="69"/>
    </location>
</feature>
<dbReference type="InterPro" id="IPR010718">
    <property type="entry name" value="DUF1294"/>
</dbReference>
<evidence type="ECO:0000313" key="4">
    <source>
        <dbReference type="Proteomes" id="UP000011083"/>
    </source>
</evidence>
<dbReference type="Pfam" id="PF06961">
    <property type="entry name" value="DUF1294"/>
    <property type="match status" value="1"/>
</dbReference>
<organism evidence="3 4">
    <name type="scientific">Acanthamoeba castellanii (strain ATCC 30010 / Neff)</name>
    <dbReference type="NCBI Taxonomy" id="1257118"/>
    <lineage>
        <taxon>Eukaryota</taxon>
        <taxon>Amoebozoa</taxon>
        <taxon>Discosea</taxon>
        <taxon>Longamoebia</taxon>
        <taxon>Centramoebida</taxon>
        <taxon>Acanthamoebidae</taxon>
        <taxon>Acanthamoeba</taxon>
    </lineage>
</organism>
<sequence length="184" mass="19914">MATGGGSASRMRMMIVGAYLVAVNVGAAGLFYYDKQCAIRHQWRVRESTLQLSALAGGWAGGILAMQTFRHKTAKSSFQVPYYTAAAANMGLLAFLARTRQGRQLMDQFFQALPSALTANRGRGRGRVGGGASSRATNTSFYPSQHQRTQQQPASSSYSSSSSRQQQTSNSSSSKKRRQSGKQD</sequence>
<accession>L8GSZ5</accession>
<dbReference type="AlphaFoldDB" id="L8GSZ5"/>
<dbReference type="GeneID" id="14916401"/>
<evidence type="ECO:0000256" key="2">
    <source>
        <dbReference type="SAM" id="Phobius"/>
    </source>
</evidence>
<feature type="compositionally biased region" description="Polar residues" evidence="1">
    <location>
        <begin position="134"/>
        <end position="149"/>
    </location>
</feature>
<feature type="transmembrane region" description="Helical" evidence="2">
    <location>
        <begin position="81"/>
        <end position="97"/>
    </location>
</feature>
<dbReference type="RefSeq" id="XP_004337741.1">
    <property type="nucleotide sequence ID" value="XM_004337693.1"/>
</dbReference>
<dbReference type="OrthoDB" id="10259680at2759"/>
<keyword evidence="4" id="KW-1185">Reference proteome</keyword>
<evidence type="ECO:0000256" key="1">
    <source>
        <dbReference type="SAM" id="MobiDB-lite"/>
    </source>
</evidence>
<dbReference type="EMBL" id="KB008025">
    <property type="protein sequence ID" value="ELR15728.1"/>
    <property type="molecule type" value="Genomic_DNA"/>
</dbReference>
<name>L8GSZ5_ACACF</name>
<dbReference type="KEGG" id="acan:ACA1_379090"/>
<keyword evidence="2" id="KW-1133">Transmembrane helix</keyword>
<dbReference type="Proteomes" id="UP000011083">
    <property type="component" value="Unassembled WGS sequence"/>
</dbReference>
<feature type="compositionally biased region" description="Basic residues" evidence="1">
    <location>
        <begin position="174"/>
        <end position="184"/>
    </location>
</feature>
<evidence type="ECO:0008006" key="5">
    <source>
        <dbReference type="Google" id="ProtNLM"/>
    </source>
</evidence>
<feature type="compositionally biased region" description="Low complexity" evidence="1">
    <location>
        <begin position="150"/>
        <end position="173"/>
    </location>
</feature>
<keyword evidence="2" id="KW-0812">Transmembrane</keyword>
<evidence type="ECO:0000313" key="3">
    <source>
        <dbReference type="EMBL" id="ELR15728.1"/>
    </source>
</evidence>
<dbReference type="VEuPathDB" id="AmoebaDB:ACA1_379090"/>